<evidence type="ECO:0000313" key="2">
    <source>
        <dbReference type="Proteomes" id="UP001140817"/>
    </source>
</evidence>
<accession>A0A9X2MAQ8</accession>
<dbReference type="RefSeq" id="WP_257560287.1">
    <property type="nucleotide sequence ID" value="NZ_JANKBY010000055.1"/>
</dbReference>
<protein>
    <submittedName>
        <fullName evidence="1">Uncharacterized protein</fullName>
    </submittedName>
</protein>
<name>A0A9X2MAQ8_9FIRM</name>
<dbReference type="Proteomes" id="UP001140817">
    <property type="component" value="Unassembled WGS sequence"/>
</dbReference>
<keyword evidence="2" id="KW-1185">Reference proteome</keyword>
<sequence length="57" mass="6762">MNKFQKVAVQIAKDDIKKRSSFRFREIRNACYAEFKANKVPIKKALGFKNWKKTLDI</sequence>
<dbReference type="EMBL" id="JANKBY010000055">
    <property type="protein sequence ID" value="MCR1822430.1"/>
    <property type="molecule type" value="Genomic_DNA"/>
</dbReference>
<proteinExistence type="predicted"/>
<dbReference type="AlphaFoldDB" id="A0A9X2MAQ8"/>
<gene>
    <name evidence="1" type="ORF">NSA58_06490</name>
</gene>
<evidence type="ECO:0000313" key="1">
    <source>
        <dbReference type="EMBL" id="MCR1822430.1"/>
    </source>
</evidence>
<organism evidence="1 2">
    <name type="scientific">Terrisporobacter muris</name>
    <dbReference type="NCBI Taxonomy" id="2963284"/>
    <lineage>
        <taxon>Bacteria</taxon>
        <taxon>Bacillati</taxon>
        <taxon>Bacillota</taxon>
        <taxon>Clostridia</taxon>
        <taxon>Peptostreptococcales</taxon>
        <taxon>Peptostreptococcaceae</taxon>
        <taxon>Terrisporobacter</taxon>
    </lineage>
</organism>
<comment type="caution">
    <text evidence="1">The sequence shown here is derived from an EMBL/GenBank/DDBJ whole genome shotgun (WGS) entry which is preliminary data.</text>
</comment>
<reference evidence="1" key="1">
    <citation type="submission" date="2022-07" db="EMBL/GenBank/DDBJ databases">
        <title>Enhanced cultured diversity of the mouse gut microbiota enables custom-made synthetic communities.</title>
        <authorList>
            <person name="Afrizal A."/>
        </authorList>
    </citation>
    <scope>NUCLEOTIDE SEQUENCE</scope>
    <source>
        <strain evidence="1">DSM 29186</strain>
    </source>
</reference>